<evidence type="ECO:0000313" key="13">
    <source>
        <dbReference type="EMBL" id="BDD09468.1"/>
    </source>
</evidence>
<feature type="signal peptide" evidence="11">
    <location>
        <begin position="1"/>
        <end position="22"/>
    </location>
</feature>
<dbReference type="InterPro" id="IPR006101">
    <property type="entry name" value="Glyco_hydro_2"/>
</dbReference>
<comment type="cofactor">
    <cofactor evidence="2">
        <name>Ca(2+)</name>
        <dbReference type="ChEBI" id="CHEBI:29108"/>
    </cofactor>
</comment>
<keyword evidence="6 10" id="KW-0378">Hydrolase</keyword>
<dbReference type="Pfam" id="PF16353">
    <property type="entry name" value="LacZ_4"/>
    <property type="match status" value="1"/>
</dbReference>
<dbReference type="SMART" id="SM01038">
    <property type="entry name" value="Bgal_small_N"/>
    <property type="match status" value="1"/>
</dbReference>
<evidence type="ECO:0000256" key="2">
    <source>
        <dbReference type="ARBA" id="ARBA00001913"/>
    </source>
</evidence>
<dbReference type="InterPro" id="IPR032312">
    <property type="entry name" value="LacZ_4"/>
</dbReference>
<dbReference type="GO" id="GO:0005990">
    <property type="term" value="P:lactose catabolic process"/>
    <property type="evidence" value="ECO:0007669"/>
    <property type="project" value="TreeGrafter"/>
</dbReference>
<dbReference type="Proteomes" id="UP001348817">
    <property type="component" value="Chromosome"/>
</dbReference>
<accession>A0AAU9CN55</accession>
<dbReference type="InterPro" id="IPR011013">
    <property type="entry name" value="Gal_mutarotase_sf_dom"/>
</dbReference>
<dbReference type="InterPro" id="IPR006103">
    <property type="entry name" value="Glyco_hydro_2_cat"/>
</dbReference>
<evidence type="ECO:0000256" key="7">
    <source>
        <dbReference type="ARBA" id="ARBA00022837"/>
    </source>
</evidence>
<dbReference type="Gene3D" id="2.60.40.10">
    <property type="entry name" value="Immunoglobulins"/>
    <property type="match status" value="2"/>
</dbReference>
<feature type="domain" description="Beta galactosidase small chain/" evidence="12">
    <location>
        <begin position="772"/>
        <end position="1042"/>
    </location>
</feature>
<reference evidence="13 14" key="1">
    <citation type="submission" date="2021-12" db="EMBL/GenBank/DDBJ databases">
        <title>Genome sequencing of bacteria with rrn-lacking chromosome and rrn-plasmid.</title>
        <authorList>
            <person name="Anda M."/>
            <person name="Iwasaki W."/>
        </authorList>
    </citation>
    <scope>NUCLEOTIDE SEQUENCE [LARGE SCALE GENOMIC DNA]</scope>
    <source>
        <strain evidence="13 14">DSM 100852</strain>
    </source>
</reference>
<evidence type="ECO:0000256" key="10">
    <source>
        <dbReference type="RuleBase" id="RU361154"/>
    </source>
</evidence>
<evidence type="ECO:0000256" key="6">
    <source>
        <dbReference type="ARBA" id="ARBA00022801"/>
    </source>
</evidence>
<organism evidence="13 14">
    <name type="scientific">Fulvitalea axinellae</name>
    <dbReference type="NCBI Taxonomy" id="1182444"/>
    <lineage>
        <taxon>Bacteria</taxon>
        <taxon>Pseudomonadati</taxon>
        <taxon>Bacteroidota</taxon>
        <taxon>Cytophagia</taxon>
        <taxon>Cytophagales</taxon>
        <taxon>Persicobacteraceae</taxon>
        <taxon>Fulvitalea</taxon>
    </lineage>
</organism>
<dbReference type="InterPro" id="IPR050347">
    <property type="entry name" value="Bact_Beta-galactosidase"/>
</dbReference>
<dbReference type="InterPro" id="IPR014718">
    <property type="entry name" value="GH-type_carb-bd"/>
</dbReference>
<dbReference type="SUPFAM" id="SSF51445">
    <property type="entry name" value="(Trans)glycosidases"/>
    <property type="match status" value="1"/>
</dbReference>
<dbReference type="GO" id="GO:0004565">
    <property type="term" value="F:beta-galactosidase activity"/>
    <property type="evidence" value="ECO:0007669"/>
    <property type="project" value="UniProtKB-EC"/>
</dbReference>
<evidence type="ECO:0000256" key="3">
    <source>
        <dbReference type="ARBA" id="ARBA00007401"/>
    </source>
</evidence>
<dbReference type="KEGG" id="fax:FUAX_19000"/>
<evidence type="ECO:0000256" key="11">
    <source>
        <dbReference type="SAM" id="SignalP"/>
    </source>
</evidence>
<dbReference type="SUPFAM" id="SSF49303">
    <property type="entry name" value="beta-Galactosidase/glucuronidase domain"/>
    <property type="match status" value="2"/>
</dbReference>
<name>A0AAU9CN55_9BACT</name>
<dbReference type="AlphaFoldDB" id="A0AAU9CN55"/>
<dbReference type="PRINTS" id="PR00132">
    <property type="entry name" value="GLHYDRLASE2"/>
</dbReference>
<dbReference type="PANTHER" id="PTHR46323">
    <property type="entry name" value="BETA-GALACTOSIDASE"/>
    <property type="match status" value="1"/>
</dbReference>
<keyword evidence="8 10" id="KW-0326">Glycosidase</keyword>
<dbReference type="InterPro" id="IPR023230">
    <property type="entry name" value="Glyco_hydro_2_CS"/>
</dbReference>
<dbReference type="Pfam" id="PF02836">
    <property type="entry name" value="Glyco_hydro_2_C"/>
    <property type="match status" value="1"/>
</dbReference>
<dbReference type="EMBL" id="AP025314">
    <property type="protein sequence ID" value="BDD09468.1"/>
    <property type="molecule type" value="Genomic_DNA"/>
</dbReference>
<dbReference type="GO" id="GO:0009341">
    <property type="term" value="C:beta-galactosidase complex"/>
    <property type="evidence" value="ECO:0007669"/>
    <property type="project" value="InterPro"/>
</dbReference>
<evidence type="ECO:0000256" key="9">
    <source>
        <dbReference type="ARBA" id="ARBA00032230"/>
    </source>
</evidence>
<dbReference type="InterPro" id="IPR006102">
    <property type="entry name" value="Ig-like_GH2"/>
</dbReference>
<evidence type="ECO:0000256" key="8">
    <source>
        <dbReference type="ARBA" id="ARBA00023295"/>
    </source>
</evidence>
<dbReference type="Gene3D" id="2.60.120.260">
    <property type="entry name" value="Galactose-binding domain-like"/>
    <property type="match status" value="1"/>
</dbReference>
<dbReference type="Pfam" id="PF02837">
    <property type="entry name" value="Glyco_hydro_2_N"/>
    <property type="match status" value="1"/>
</dbReference>
<keyword evidence="7" id="KW-0106">Calcium</keyword>
<dbReference type="SUPFAM" id="SSF49785">
    <property type="entry name" value="Galactose-binding domain-like"/>
    <property type="match status" value="1"/>
</dbReference>
<dbReference type="SUPFAM" id="SSF74650">
    <property type="entry name" value="Galactose mutarotase-like"/>
    <property type="match status" value="1"/>
</dbReference>
<dbReference type="Pfam" id="PF02929">
    <property type="entry name" value="Bgal_small_N"/>
    <property type="match status" value="1"/>
</dbReference>
<evidence type="ECO:0000256" key="5">
    <source>
        <dbReference type="ARBA" id="ARBA00012756"/>
    </source>
</evidence>
<dbReference type="PROSITE" id="PS00719">
    <property type="entry name" value="GLYCOSYL_HYDROL_F2_1"/>
    <property type="match status" value="1"/>
</dbReference>
<dbReference type="InterPro" id="IPR008979">
    <property type="entry name" value="Galactose-bd-like_sf"/>
</dbReference>
<dbReference type="EC" id="3.2.1.23" evidence="5 10"/>
<dbReference type="GO" id="GO:0030246">
    <property type="term" value="F:carbohydrate binding"/>
    <property type="evidence" value="ECO:0007669"/>
    <property type="project" value="InterPro"/>
</dbReference>
<dbReference type="InterPro" id="IPR004199">
    <property type="entry name" value="B-gal_small/dom_5"/>
</dbReference>
<dbReference type="InterPro" id="IPR013783">
    <property type="entry name" value="Ig-like_fold"/>
</dbReference>
<dbReference type="InterPro" id="IPR036156">
    <property type="entry name" value="Beta-gal/glucu_dom_sf"/>
</dbReference>
<evidence type="ECO:0000313" key="14">
    <source>
        <dbReference type="Proteomes" id="UP001348817"/>
    </source>
</evidence>
<dbReference type="Gene3D" id="3.20.20.80">
    <property type="entry name" value="Glycosidases"/>
    <property type="match status" value="1"/>
</dbReference>
<dbReference type="RefSeq" id="WP_338394667.1">
    <property type="nucleotide sequence ID" value="NZ_AP025314.1"/>
</dbReference>
<proteinExistence type="inferred from homology"/>
<dbReference type="InterPro" id="IPR006104">
    <property type="entry name" value="Glyco_hydro_2_N"/>
</dbReference>
<evidence type="ECO:0000256" key="1">
    <source>
        <dbReference type="ARBA" id="ARBA00001412"/>
    </source>
</evidence>
<evidence type="ECO:0000256" key="4">
    <source>
        <dbReference type="ARBA" id="ARBA00011245"/>
    </source>
</evidence>
<comment type="similarity">
    <text evidence="3 10">Belongs to the glycosyl hydrolase 2 family.</text>
</comment>
<evidence type="ECO:0000259" key="12">
    <source>
        <dbReference type="SMART" id="SM01038"/>
    </source>
</evidence>
<dbReference type="InterPro" id="IPR017853">
    <property type="entry name" value="GH"/>
</dbReference>
<protein>
    <recommendedName>
        <fullName evidence="5 10">Beta-galactosidase</fullName>
        <ecNumber evidence="5 10">3.2.1.23</ecNumber>
    </recommendedName>
    <alternativeName>
        <fullName evidence="9 10">Lactase</fullName>
    </alternativeName>
</protein>
<dbReference type="Pfam" id="PF00703">
    <property type="entry name" value="Glyco_hydro_2"/>
    <property type="match status" value="1"/>
</dbReference>
<keyword evidence="11" id="KW-0732">Signal</keyword>
<comment type="catalytic activity">
    <reaction evidence="1 10">
        <text>Hydrolysis of terminal non-reducing beta-D-galactose residues in beta-D-galactosides.</text>
        <dbReference type="EC" id="3.2.1.23"/>
    </reaction>
</comment>
<dbReference type="Gene3D" id="2.70.98.10">
    <property type="match status" value="1"/>
</dbReference>
<keyword evidence="14" id="KW-1185">Reference proteome</keyword>
<dbReference type="PANTHER" id="PTHR46323:SF2">
    <property type="entry name" value="BETA-GALACTOSIDASE"/>
    <property type="match status" value="1"/>
</dbReference>
<sequence length="1043" mass="119477">MRETFFVWVLLLLGSFFSTVLAQKADWNDPRTFERNKMTARNVSYSFENLDKALSGNRESSFFKLLDGDWDFRYFAHYSHVPEGFYLYKNKGLFTEKIKVPGNLETQGFGIPIYTNNNYCWKNRSLDFPIDSVNSCGVYSRNIRLEEEWVSPDRELILHFGGVTSAFYVWLNGKRVGYSQGSKTVTEFDVTPFLKIGNNRLVVQVFRFSDGTHLETMDKWRMSGIHRSVYLMSEPKVRINDFAVRTILDKEYRDATLEINPKLKFPFGKKQEDLSVKASLFDSEGKAVGEPVSVSALTIYDPDQPQKRYKRGRYPKFGIISMPVINPEKWSAERPYLYKLVLGLYEGGRLIEARSSEIGFRSVEVSGEGLKVNGKEVVIYGVNRHDHDPVTGNAVTREMMENDVKMMKRFNINAVRTSHYPNDPYFLELCDRYGIYVLSEANIETHAVHGLISNLTDWTPAMFDRIIRMVERDKNHPSIIGWSLGNESGFGPNHFAMSAWVETADPTRFVHYEGSKSAIEFGWKYYDLESWMYPTVERVKAFAEDSTKTHALMMCEYAHSMGNSTGNLKEYYDLIHKHPKLVGGFIWDWLDQSLMKKTAEGDTLWAYGGDFGDTAYPSRGNFLINGLLNPDGKPQGALNECRKVFEPIVLTFDKKKDDLEVYNRHSHISTSKYRFFAELLIDGKRVQRKEIVVPELASGEKRKVPTPIFKRYPNIKGERVLSFSVELARKESWAETGHVIARSEFILERKQAYPELKGKGKVTVKDDSKTLLVSDGKIAVEINKENGFIRQIRKSGKELLKSEVVPSLWRVPTDNDLASGLAKASEIYKNIEKDFVLDKIKKSQEGKILSVECAGVFSSTGIGYSIIYRFGGSGNMEITQSYDFPEKELPALPKVGLRMEFLPVFDRAEYYGKGPHENYPDRSNGAFLGRYETSADGLKWDYVRPQENGNRCATRWLSLKAGKKPILRVSGEHFDFSLWDYDIESLEKAEHINDLKTGQGFTLNLDYKTQGVGGDNSWDCNAKPKEQYLIEAEDMSYTLFFDF</sequence>
<feature type="chain" id="PRO_5043369927" description="Beta-galactosidase" evidence="11">
    <location>
        <begin position="23"/>
        <end position="1043"/>
    </location>
</feature>
<comment type="subunit">
    <text evidence="4">Monomer.</text>
</comment>
<gene>
    <name evidence="13" type="primary">lacZ_1</name>
    <name evidence="13" type="ORF">FUAX_19000</name>
</gene>